<keyword evidence="2" id="KW-1185">Reference proteome</keyword>
<sequence>MVATKHEMKFVGRINANDLNMTVNCLWNTINNGHLLTRQHGHYMQGSMFG</sequence>
<proteinExistence type="predicted"/>
<evidence type="ECO:0000313" key="2">
    <source>
        <dbReference type="Proteomes" id="UP000053105"/>
    </source>
</evidence>
<organism evidence="1 2">
    <name type="scientific">Melipona quadrifasciata</name>
    <dbReference type="NCBI Taxonomy" id="166423"/>
    <lineage>
        <taxon>Eukaryota</taxon>
        <taxon>Metazoa</taxon>
        <taxon>Ecdysozoa</taxon>
        <taxon>Arthropoda</taxon>
        <taxon>Hexapoda</taxon>
        <taxon>Insecta</taxon>
        <taxon>Pterygota</taxon>
        <taxon>Neoptera</taxon>
        <taxon>Endopterygota</taxon>
        <taxon>Hymenoptera</taxon>
        <taxon>Apocrita</taxon>
        <taxon>Aculeata</taxon>
        <taxon>Apoidea</taxon>
        <taxon>Anthophila</taxon>
        <taxon>Apidae</taxon>
        <taxon>Melipona</taxon>
    </lineage>
</organism>
<dbReference type="EMBL" id="KQ435789">
    <property type="protein sequence ID" value="KOX74426.1"/>
    <property type="molecule type" value="Genomic_DNA"/>
</dbReference>
<evidence type="ECO:0000313" key="1">
    <source>
        <dbReference type="EMBL" id="KOX74426.1"/>
    </source>
</evidence>
<protein>
    <submittedName>
        <fullName evidence="1">Uncharacterized protein</fullName>
    </submittedName>
</protein>
<dbReference type="AlphaFoldDB" id="A0A0M9A1E9"/>
<dbReference type="Proteomes" id="UP000053105">
    <property type="component" value="Unassembled WGS sequence"/>
</dbReference>
<accession>A0A0M9A1E9</accession>
<name>A0A0M9A1E9_9HYME</name>
<gene>
    <name evidence="1" type="ORF">WN51_00409</name>
</gene>
<reference evidence="1 2" key="1">
    <citation type="submission" date="2015-07" db="EMBL/GenBank/DDBJ databases">
        <title>The genome of Melipona quadrifasciata.</title>
        <authorList>
            <person name="Pan H."/>
            <person name="Kapheim K."/>
        </authorList>
    </citation>
    <scope>NUCLEOTIDE SEQUENCE [LARGE SCALE GENOMIC DNA]</scope>
    <source>
        <strain evidence="1">0111107301</strain>
        <tissue evidence="1">Whole body</tissue>
    </source>
</reference>